<dbReference type="CDD" id="cd22670">
    <property type="entry name" value="FHA_MEK1-like"/>
    <property type="match status" value="1"/>
</dbReference>
<dbReference type="SUPFAM" id="SSF49879">
    <property type="entry name" value="SMAD/FHA domain"/>
    <property type="match status" value="1"/>
</dbReference>
<proteinExistence type="inferred from homology"/>
<dbReference type="PROSITE" id="PS50006">
    <property type="entry name" value="FHA_DOMAIN"/>
    <property type="match status" value="1"/>
</dbReference>
<name>A0A317VI69_9EURO</name>
<dbReference type="AlphaFoldDB" id="A0A317VI69"/>
<dbReference type="InterPro" id="IPR000719">
    <property type="entry name" value="Prot_kinase_dom"/>
</dbReference>
<dbReference type="EMBL" id="MSFL01000025">
    <property type="protein sequence ID" value="PWY72891.1"/>
    <property type="molecule type" value="Genomic_DNA"/>
</dbReference>
<keyword evidence="6" id="KW-1185">Reference proteome</keyword>
<feature type="compositionally biased region" description="Basic residues" evidence="2">
    <location>
        <begin position="481"/>
        <end position="492"/>
    </location>
</feature>
<keyword evidence="5" id="KW-0808">Transferase</keyword>
<dbReference type="InterPro" id="IPR008271">
    <property type="entry name" value="Ser/Thr_kinase_AS"/>
</dbReference>
<evidence type="ECO:0000313" key="6">
    <source>
        <dbReference type="Proteomes" id="UP000247233"/>
    </source>
</evidence>
<dbReference type="InterPro" id="IPR008984">
    <property type="entry name" value="SMAD_FHA_dom_sf"/>
</dbReference>
<comment type="similarity">
    <text evidence="1">Belongs to the protein kinase superfamily. CAMK Ser/Thr protein kinase family. CHEK2 subfamily.</text>
</comment>
<dbReference type="PROSITE" id="PS00108">
    <property type="entry name" value="PROTEIN_KINASE_ST"/>
    <property type="match status" value="1"/>
</dbReference>
<feature type="compositionally biased region" description="Acidic residues" evidence="2">
    <location>
        <begin position="506"/>
        <end position="515"/>
    </location>
</feature>
<reference evidence="5 6" key="1">
    <citation type="submission" date="2016-12" db="EMBL/GenBank/DDBJ databases">
        <title>The genomes of Aspergillus section Nigri reveals drivers in fungal speciation.</title>
        <authorList>
            <consortium name="DOE Joint Genome Institute"/>
            <person name="Vesth T.C."/>
            <person name="Nybo J."/>
            <person name="Theobald S."/>
            <person name="Brandl J."/>
            <person name="Frisvad J.C."/>
            <person name="Nielsen K.F."/>
            <person name="Lyhne E.K."/>
            <person name="Kogle M.E."/>
            <person name="Kuo A."/>
            <person name="Riley R."/>
            <person name="Clum A."/>
            <person name="Nolan M."/>
            <person name="Lipzen A."/>
            <person name="Salamov A."/>
            <person name="Henrissat B."/>
            <person name="Wiebenga A."/>
            <person name="De Vries R.P."/>
            <person name="Grigoriev I.V."/>
            <person name="Mortensen U.H."/>
            <person name="Andersen M.R."/>
            <person name="Baker S.E."/>
        </authorList>
    </citation>
    <scope>NUCLEOTIDE SEQUENCE [LARGE SCALE GENOMIC DNA]</scope>
    <source>
        <strain evidence="5 6">CBS 117.55</strain>
    </source>
</reference>
<dbReference type="SMART" id="SM00240">
    <property type="entry name" value="FHA"/>
    <property type="match status" value="1"/>
</dbReference>
<organism evidence="5 6">
    <name type="scientific">Aspergillus heteromorphus CBS 117.55</name>
    <dbReference type="NCBI Taxonomy" id="1448321"/>
    <lineage>
        <taxon>Eukaryota</taxon>
        <taxon>Fungi</taxon>
        <taxon>Dikarya</taxon>
        <taxon>Ascomycota</taxon>
        <taxon>Pezizomycotina</taxon>
        <taxon>Eurotiomycetes</taxon>
        <taxon>Eurotiomycetidae</taxon>
        <taxon>Eurotiales</taxon>
        <taxon>Aspergillaceae</taxon>
        <taxon>Aspergillus</taxon>
        <taxon>Aspergillus subgen. Circumdati</taxon>
    </lineage>
</organism>
<feature type="domain" description="Protein kinase" evidence="4">
    <location>
        <begin position="117"/>
        <end position="424"/>
    </location>
</feature>
<dbReference type="SMART" id="SM00220">
    <property type="entry name" value="S_TKc"/>
    <property type="match status" value="1"/>
</dbReference>
<dbReference type="GO" id="GO:0005524">
    <property type="term" value="F:ATP binding"/>
    <property type="evidence" value="ECO:0007669"/>
    <property type="project" value="InterPro"/>
</dbReference>
<dbReference type="OrthoDB" id="74764at2759"/>
<dbReference type="PROSITE" id="PS50011">
    <property type="entry name" value="PROTEIN_KINASE_DOM"/>
    <property type="match status" value="1"/>
</dbReference>
<evidence type="ECO:0000259" key="3">
    <source>
        <dbReference type="PROSITE" id="PS50006"/>
    </source>
</evidence>
<dbReference type="GeneID" id="37069562"/>
<dbReference type="SUPFAM" id="SSF56112">
    <property type="entry name" value="Protein kinase-like (PK-like)"/>
    <property type="match status" value="1"/>
</dbReference>
<dbReference type="Gene3D" id="2.60.200.20">
    <property type="match status" value="1"/>
</dbReference>
<protein>
    <submittedName>
        <fullName evidence="5">Kinase-like protein</fullName>
    </submittedName>
</protein>
<dbReference type="PANTHER" id="PTHR24347">
    <property type="entry name" value="SERINE/THREONINE-PROTEIN KINASE"/>
    <property type="match status" value="1"/>
</dbReference>
<dbReference type="STRING" id="1448321.A0A317VI69"/>
<evidence type="ECO:0000256" key="2">
    <source>
        <dbReference type="SAM" id="MobiDB-lite"/>
    </source>
</evidence>
<dbReference type="Pfam" id="PF00069">
    <property type="entry name" value="Pkinase"/>
    <property type="match status" value="1"/>
</dbReference>
<accession>A0A317VI69</accession>
<dbReference type="Proteomes" id="UP000247233">
    <property type="component" value="Unassembled WGS sequence"/>
</dbReference>
<evidence type="ECO:0000259" key="4">
    <source>
        <dbReference type="PROSITE" id="PS50011"/>
    </source>
</evidence>
<keyword evidence="5" id="KW-0418">Kinase</keyword>
<gene>
    <name evidence="5" type="ORF">BO70DRAFT_413457</name>
</gene>
<feature type="domain" description="FHA" evidence="3">
    <location>
        <begin position="37"/>
        <end position="96"/>
    </location>
</feature>
<dbReference type="Gene3D" id="3.30.200.20">
    <property type="entry name" value="Phosphorylase Kinase, domain 1"/>
    <property type="match status" value="1"/>
</dbReference>
<dbReference type="VEuPathDB" id="FungiDB:BO70DRAFT_413457"/>
<dbReference type="InterPro" id="IPR000253">
    <property type="entry name" value="FHA_dom"/>
</dbReference>
<comment type="caution">
    <text evidence="5">The sequence shown here is derived from an EMBL/GenBank/DDBJ whole genome shotgun (WGS) entry which is preliminary data.</text>
</comment>
<dbReference type="RefSeq" id="XP_025396545.1">
    <property type="nucleotide sequence ID" value="XM_025547325.1"/>
</dbReference>
<dbReference type="GO" id="GO:0004672">
    <property type="term" value="F:protein kinase activity"/>
    <property type="evidence" value="ECO:0007669"/>
    <property type="project" value="InterPro"/>
</dbReference>
<evidence type="ECO:0000256" key="1">
    <source>
        <dbReference type="ARBA" id="ARBA00005575"/>
    </source>
</evidence>
<dbReference type="InterPro" id="IPR011009">
    <property type="entry name" value="Kinase-like_dom_sf"/>
</dbReference>
<dbReference type="Pfam" id="PF00498">
    <property type="entry name" value="FHA"/>
    <property type="match status" value="1"/>
</dbReference>
<feature type="region of interest" description="Disordered" evidence="2">
    <location>
        <begin position="464"/>
        <end position="515"/>
    </location>
</feature>
<dbReference type="Gene3D" id="1.10.510.10">
    <property type="entry name" value="Transferase(Phosphotransferase) domain 1"/>
    <property type="match status" value="1"/>
</dbReference>
<sequence length="515" mass="58296">MTSSPPNPRYCAAILSQWDPLLEKRKDIFPIYTDKPLYVGRSSTDCQYTLPNHTISRKHLHIYTVTVDPDNPEETPPLVYAEDISSTGTYWNGYPMAGKGGFLLSDGDVLRLAGQVYLRFRLLSACAIGGEWDGLGRITRVDVNVYMAYENATGKQLACKIIDVRPLRDAAIRENLGNVNAYAGSALVTGKRYEGFWRKLEEKLRVIKREVLLLKDLCHPNIISLEKVIQTSFNIYLVQELVPGGDLFSYIQYKGGKLSNIEAAVIVRQILMALKYLHRRNIVHRDLKPDNILMTSLADGCRVVLSDFGCAIRTTGRMSTMVGTFEYSAPEVLTSTTNRGYTKSVDLWSLGCVTAVLLTGRTSCEDSSRTYAMEMAQDQGHDKLERSLQQHNANRRARSFVHRLLVYDDRGRMTVEQALSHCWFTNPVHQEEFDNLYRRSIRDWSPCYPDEPLIVDLSSSTASLETLSDQETETETEKGKGQQKGKGQRRTRTLPMERLPSVELGDISDEEDFHL</sequence>
<evidence type="ECO:0000313" key="5">
    <source>
        <dbReference type="EMBL" id="PWY72891.1"/>
    </source>
</evidence>